<keyword evidence="2" id="KW-0677">Repeat</keyword>
<dbReference type="GeneID" id="26261456"/>
<keyword evidence="1" id="KW-0433">Leucine-rich repeat</keyword>
<proteinExistence type="predicted"/>
<gene>
    <name evidence="4" type="ORF">M896_040170</name>
</gene>
<keyword evidence="5" id="KW-1185">Reference proteome</keyword>
<dbReference type="OrthoDB" id="660555at2759"/>
<dbReference type="Proteomes" id="UP000031056">
    <property type="component" value="Unassembled WGS sequence"/>
</dbReference>
<dbReference type="AlphaFoldDB" id="A0A0B2ULI1"/>
<dbReference type="InterPro" id="IPR050216">
    <property type="entry name" value="LRR_domain-containing"/>
</dbReference>
<evidence type="ECO:0000259" key="3">
    <source>
        <dbReference type="Pfam" id="PF23598"/>
    </source>
</evidence>
<dbReference type="GO" id="GO:0005737">
    <property type="term" value="C:cytoplasm"/>
    <property type="evidence" value="ECO:0007669"/>
    <property type="project" value="TreeGrafter"/>
</dbReference>
<dbReference type="InParanoid" id="A0A0B2ULI1"/>
<dbReference type="Pfam" id="PF23598">
    <property type="entry name" value="LRR_14"/>
    <property type="match status" value="1"/>
</dbReference>
<evidence type="ECO:0000313" key="4">
    <source>
        <dbReference type="EMBL" id="KHN69825.1"/>
    </source>
</evidence>
<dbReference type="InterPro" id="IPR001611">
    <property type="entry name" value="Leu-rich_rpt"/>
</dbReference>
<dbReference type="SMART" id="SM00369">
    <property type="entry name" value="LRR_TYP"/>
    <property type="match status" value="3"/>
</dbReference>
<evidence type="ECO:0000313" key="5">
    <source>
        <dbReference type="Proteomes" id="UP000031056"/>
    </source>
</evidence>
<dbReference type="STRING" id="1354746.A0A0B2ULI1"/>
<dbReference type="InterPro" id="IPR055414">
    <property type="entry name" value="LRR_R13L4/SHOC2-like"/>
</dbReference>
<dbReference type="PROSITE" id="PS51450">
    <property type="entry name" value="LRR"/>
    <property type="match status" value="3"/>
</dbReference>
<dbReference type="PANTHER" id="PTHR48051:SF1">
    <property type="entry name" value="RAS SUPPRESSOR PROTEIN 1"/>
    <property type="match status" value="1"/>
</dbReference>
<dbReference type="RefSeq" id="XP_014563867.1">
    <property type="nucleotide sequence ID" value="XM_014708381.1"/>
</dbReference>
<name>A0A0B2ULI1_9MICR</name>
<dbReference type="Pfam" id="PF00560">
    <property type="entry name" value="LRR_1"/>
    <property type="match status" value="1"/>
</dbReference>
<accession>A0A0B2ULI1</accession>
<dbReference type="Gene3D" id="3.80.10.10">
    <property type="entry name" value="Ribonuclease Inhibitor"/>
    <property type="match status" value="1"/>
</dbReference>
<protein>
    <recommendedName>
        <fullName evidence="3">Disease resistance R13L4/SHOC-2-like LRR domain-containing protein</fullName>
    </recommendedName>
</protein>
<evidence type="ECO:0000256" key="1">
    <source>
        <dbReference type="ARBA" id="ARBA00022614"/>
    </source>
</evidence>
<dbReference type="InterPro" id="IPR032675">
    <property type="entry name" value="LRR_dom_sf"/>
</dbReference>
<evidence type="ECO:0000256" key="2">
    <source>
        <dbReference type="ARBA" id="ARBA00022737"/>
    </source>
</evidence>
<comment type="caution">
    <text evidence="4">The sequence shown here is derived from an EMBL/GenBank/DDBJ whole genome shotgun (WGS) entry which is preliminary data.</text>
</comment>
<dbReference type="PANTHER" id="PTHR48051">
    <property type="match status" value="1"/>
</dbReference>
<reference evidence="4 5" key="1">
    <citation type="journal article" date="2014" name="MBio">
        <title>The Ordospora colligata genome; evolution of extreme reduction in microsporidia and host-to-parasite horizontal gene transfer.</title>
        <authorList>
            <person name="Pombert J.-F."/>
            <person name="Haag K.L."/>
            <person name="Beidas S."/>
            <person name="Ebert D."/>
            <person name="Keeling P.J."/>
        </authorList>
    </citation>
    <scope>NUCLEOTIDE SEQUENCE [LARGE SCALE GENOMIC DNA]</scope>
    <source>
        <strain evidence="4 5">OC4</strain>
    </source>
</reference>
<dbReference type="SMART" id="SM00364">
    <property type="entry name" value="LRR_BAC"/>
    <property type="match status" value="3"/>
</dbReference>
<dbReference type="SUPFAM" id="SSF52075">
    <property type="entry name" value="Outer arm dynein light chain 1"/>
    <property type="match status" value="1"/>
</dbReference>
<feature type="domain" description="Disease resistance R13L4/SHOC-2-like LRR" evidence="3">
    <location>
        <begin position="137"/>
        <end position="226"/>
    </location>
</feature>
<dbReference type="InterPro" id="IPR003591">
    <property type="entry name" value="Leu-rich_rpt_typical-subtyp"/>
</dbReference>
<organism evidence="4 5">
    <name type="scientific">Ordospora colligata OC4</name>
    <dbReference type="NCBI Taxonomy" id="1354746"/>
    <lineage>
        <taxon>Eukaryota</taxon>
        <taxon>Fungi</taxon>
        <taxon>Fungi incertae sedis</taxon>
        <taxon>Microsporidia</taxon>
        <taxon>Ordosporidae</taxon>
        <taxon>Ordospora</taxon>
    </lineage>
</organism>
<dbReference type="HOGENOM" id="CLU_653871_0_0_1"/>
<sequence length="422" mass="48193">MGNVSSNISKNPIVARSNSSAPGVLRLYNLGDHIFPYKASHGTEVYPSIHLATKINESEKLLSKHLLLSPRLEEITSREMDIYYNIINRDSIVDDILAKSDQTMPLHYNPVEDGNQMYMCRQFVVELTEEIADAKDLRILQACCNYLTRIPRQIGSLVNLKVLVLSKNRIRSLPEDIGLLKSLKELNLSQNMLSDLPRGTSSLKILNALHIDNNMFTALPIVIGRLHGLKYLNVSNNRIQSIPLEILKLPFLIELMTNSCDFDTRDAVECVGQPTLKETCSRHLIRNNLNVYRDINGPLARYLLSVQECSFCGGPFFEQYYLHRSMQMFDSERIPVVYKICSRHYSKHEDRIAALFLGSLRTYPEKLIKENMPFVSELFNTFGYSIEQTSVLEQGLNSIGSSTMPLICLSRYNEHRQEDIIE</sequence>
<dbReference type="VEuPathDB" id="MicrosporidiaDB:M896_040170"/>
<dbReference type="EMBL" id="JOKQ01000004">
    <property type="protein sequence ID" value="KHN69825.1"/>
    <property type="molecule type" value="Genomic_DNA"/>
</dbReference>